<reference evidence="1 2" key="1">
    <citation type="submission" date="2021-07" db="EMBL/GenBank/DDBJ databases">
        <authorList>
            <consortium name="Genoscope - CEA"/>
            <person name="William W."/>
        </authorList>
    </citation>
    <scope>NUCLEOTIDE SEQUENCE [LARGE SCALE GENOMIC DNA]</scope>
</reference>
<accession>A0A8D9HWV7</accession>
<feature type="non-terminal residue" evidence="1">
    <location>
        <position position="63"/>
    </location>
</feature>
<sequence>HLILSSLLISGMAWREDTSTSDIQIWSFLARNHSFGFRRVRRHPNQLAGGYRRRLTAEESKEG</sequence>
<dbReference type="Proteomes" id="UP000694005">
    <property type="component" value="Chromosome A04"/>
</dbReference>
<evidence type="ECO:0000313" key="1">
    <source>
        <dbReference type="EMBL" id="CAG7907378.1"/>
    </source>
</evidence>
<evidence type="ECO:0000313" key="2">
    <source>
        <dbReference type="Proteomes" id="UP000694005"/>
    </source>
</evidence>
<dbReference type="AlphaFoldDB" id="A0A8D9HWV7"/>
<organism evidence="1 2">
    <name type="scientific">Brassica campestris</name>
    <name type="common">Field mustard</name>
    <dbReference type="NCBI Taxonomy" id="3711"/>
    <lineage>
        <taxon>Eukaryota</taxon>
        <taxon>Viridiplantae</taxon>
        <taxon>Streptophyta</taxon>
        <taxon>Embryophyta</taxon>
        <taxon>Tracheophyta</taxon>
        <taxon>Spermatophyta</taxon>
        <taxon>Magnoliopsida</taxon>
        <taxon>eudicotyledons</taxon>
        <taxon>Gunneridae</taxon>
        <taxon>Pentapetalae</taxon>
        <taxon>rosids</taxon>
        <taxon>malvids</taxon>
        <taxon>Brassicales</taxon>
        <taxon>Brassicaceae</taxon>
        <taxon>Brassiceae</taxon>
        <taxon>Brassica</taxon>
    </lineage>
</organism>
<name>A0A8D9HWV7_BRACM</name>
<protein>
    <submittedName>
        <fullName evidence="1">Uncharacterized protein</fullName>
    </submittedName>
</protein>
<dbReference type="Gramene" id="A04p22790.2_BraZ1">
    <property type="protein sequence ID" value="A04p22790.2_BraZ1.CDS"/>
    <property type="gene ID" value="A04g22790.2_BraZ1"/>
</dbReference>
<gene>
    <name evidence="1" type="ORF">BRAPAZ1V2_A04P22790.2</name>
</gene>
<dbReference type="EMBL" id="LS974620">
    <property type="protein sequence ID" value="CAG7907378.1"/>
    <property type="molecule type" value="Genomic_DNA"/>
</dbReference>
<proteinExistence type="predicted"/>